<dbReference type="InterPro" id="IPR003029">
    <property type="entry name" value="S1_domain"/>
</dbReference>
<dbReference type="FunFam" id="2.40.50.140:FF:000051">
    <property type="entry name" value="RNA-binding transcriptional accessory protein"/>
    <property type="match status" value="1"/>
</dbReference>
<comment type="caution">
    <text evidence="2">The sequence shown here is derived from an EMBL/GenBank/DDBJ whole genome shotgun (WGS) entry which is preliminary data.</text>
</comment>
<dbReference type="InterPro" id="IPR023319">
    <property type="entry name" value="Tex-like_HTH_dom_sf"/>
</dbReference>
<gene>
    <name evidence="2" type="ORF">HNQ81_002902</name>
</gene>
<evidence type="ECO:0000259" key="1">
    <source>
        <dbReference type="PROSITE" id="PS50126"/>
    </source>
</evidence>
<dbReference type="InterPro" id="IPR037027">
    <property type="entry name" value="YqgF/RNaseH-like_dom_sf"/>
</dbReference>
<proteinExistence type="predicted"/>
<dbReference type="RefSeq" id="WP_183351960.1">
    <property type="nucleotide sequence ID" value="NZ_JACHEO010000020.1"/>
</dbReference>
<dbReference type="GO" id="GO:0006412">
    <property type="term" value="P:translation"/>
    <property type="evidence" value="ECO:0007669"/>
    <property type="project" value="TreeGrafter"/>
</dbReference>
<dbReference type="SMART" id="SM00732">
    <property type="entry name" value="YqgFc"/>
    <property type="match status" value="1"/>
</dbReference>
<dbReference type="InterPro" id="IPR010994">
    <property type="entry name" value="RuvA_2-like"/>
</dbReference>
<dbReference type="Pfam" id="PF00575">
    <property type="entry name" value="S1"/>
    <property type="match status" value="1"/>
</dbReference>
<evidence type="ECO:0000313" key="3">
    <source>
        <dbReference type="Proteomes" id="UP000539642"/>
    </source>
</evidence>
<dbReference type="SUPFAM" id="SSF50249">
    <property type="entry name" value="Nucleic acid-binding proteins"/>
    <property type="match status" value="1"/>
</dbReference>
<dbReference type="InterPro" id="IPR012340">
    <property type="entry name" value="NA-bd_OB-fold"/>
</dbReference>
<dbReference type="SUPFAM" id="SSF158832">
    <property type="entry name" value="Tex N-terminal region-like"/>
    <property type="match status" value="1"/>
</dbReference>
<dbReference type="FunFam" id="1.10.10.650:FF:000001">
    <property type="entry name" value="S1 RNA-binding domain 1"/>
    <property type="match status" value="1"/>
</dbReference>
<feature type="domain" description="S1 motif" evidence="1">
    <location>
        <begin position="638"/>
        <end position="707"/>
    </location>
</feature>
<dbReference type="Gene3D" id="3.30.420.140">
    <property type="entry name" value="YqgF/RNase H-like domain"/>
    <property type="match status" value="1"/>
</dbReference>
<dbReference type="Pfam" id="PF12836">
    <property type="entry name" value="HHH_3"/>
    <property type="match status" value="1"/>
</dbReference>
<dbReference type="GO" id="GO:0003729">
    <property type="term" value="F:mRNA binding"/>
    <property type="evidence" value="ECO:0007669"/>
    <property type="project" value="TreeGrafter"/>
</dbReference>
<dbReference type="SUPFAM" id="SSF53098">
    <property type="entry name" value="Ribonuclease H-like"/>
    <property type="match status" value="1"/>
</dbReference>
<organism evidence="2 3">
    <name type="scientific">Desulfoprunum benzoelyticum</name>
    <dbReference type="NCBI Taxonomy" id="1506996"/>
    <lineage>
        <taxon>Bacteria</taxon>
        <taxon>Pseudomonadati</taxon>
        <taxon>Thermodesulfobacteriota</taxon>
        <taxon>Desulfobulbia</taxon>
        <taxon>Desulfobulbales</taxon>
        <taxon>Desulfobulbaceae</taxon>
        <taxon>Desulfoprunum</taxon>
    </lineage>
</organism>
<protein>
    <recommendedName>
        <fullName evidence="1">S1 motif domain-containing protein</fullName>
    </recommendedName>
</protein>
<dbReference type="GO" id="GO:0005737">
    <property type="term" value="C:cytoplasm"/>
    <property type="evidence" value="ECO:0007669"/>
    <property type="project" value="UniProtKB-ARBA"/>
</dbReference>
<dbReference type="GO" id="GO:0003735">
    <property type="term" value="F:structural constituent of ribosome"/>
    <property type="evidence" value="ECO:0007669"/>
    <property type="project" value="TreeGrafter"/>
</dbReference>
<dbReference type="InterPro" id="IPR055179">
    <property type="entry name" value="Tex-like_central_region"/>
</dbReference>
<dbReference type="PROSITE" id="PS50126">
    <property type="entry name" value="S1"/>
    <property type="match status" value="1"/>
</dbReference>
<evidence type="ECO:0000313" key="2">
    <source>
        <dbReference type="EMBL" id="MBB5349151.1"/>
    </source>
</evidence>
<dbReference type="FunFam" id="3.30.420.140:FF:000001">
    <property type="entry name" value="RNA-binding transcriptional accessory protein"/>
    <property type="match status" value="1"/>
</dbReference>
<dbReference type="Pfam" id="PF22706">
    <property type="entry name" value="Tex_central_region"/>
    <property type="match status" value="1"/>
</dbReference>
<dbReference type="CDD" id="cd05685">
    <property type="entry name" value="S1_Tex"/>
    <property type="match status" value="1"/>
</dbReference>
<dbReference type="InterPro" id="IPR012337">
    <property type="entry name" value="RNaseH-like_sf"/>
</dbReference>
<keyword evidence="3" id="KW-1185">Reference proteome</keyword>
<dbReference type="Pfam" id="PF17674">
    <property type="entry name" value="HHH_9"/>
    <property type="match status" value="1"/>
</dbReference>
<dbReference type="AlphaFoldDB" id="A0A840V844"/>
<dbReference type="SUPFAM" id="SSF47781">
    <property type="entry name" value="RuvA domain 2-like"/>
    <property type="match status" value="2"/>
</dbReference>
<dbReference type="Gene3D" id="1.10.10.650">
    <property type="entry name" value="RuvA domain 2-like"/>
    <property type="match status" value="1"/>
</dbReference>
<accession>A0A840V844</accession>
<dbReference type="PANTHER" id="PTHR10724:SF10">
    <property type="entry name" value="S1 RNA-BINDING DOMAIN-CONTAINING PROTEIN 1"/>
    <property type="match status" value="1"/>
</dbReference>
<dbReference type="Pfam" id="PF16921">
    <property type="entry name" value="Tex_YqgF"/>
    <property type="match status" value="1"/>
</dbReference>
<dbReference type="InterPro" id="IPR032639">
    <property type="entry name" value="Tex_YqgF"/>
</dbReference>
<dbReference type="InterPro" id="IPR018974">
    <property type="entry name" value="Tex-like_N"/>
</dbReference>
<sequence length="710" mass="77328">MTSASDPIAIIADQHRLSPVQVQAAVDLLAAGATIPFIARYRKEATGSLDEVAVTAIRDQLHSLTEIARRRTAITESLATQGVLTETMQQQLEAATTLARLEDIYLPFRPKRRAKGMIAREKGLEPLAQALFSQPPSPVDPRPYIAPEKGVASEEEALAGARDIIAEIISEDLPSRAGLRRLFQELADISSKVVKKHQDQGAKFRDYFDWQEPAAKAPGHRLLAMFRGENEKVLTLTVRPAEDLALDDLAARHLRSSPARQQVGMALTDGYRRLLAPSLENELRRELKGRADREAIAIFAANLRHLLLAPPLGEKRVLALDPGFRTGAKLVCLDAQGRLLLAATVYPLLGPKQAEEAGRIVARLVREQGIEAIAIGSGTGGRETEEFVRGLELPADIIITLVNEDGASVYSASETARREFPDYDITVRGAVSIGRRLQDPLAELVKIEAKAIGVGQYQHDVDQAELQKALDETVVSCVNAVGVELNTASLELLTAVSGLGPTLAGNIIAHRNANGPFAGRAELRRVPRLGPKAFEQCAGFLRIRGAANPLDASAVHPERYGLVARMATDAGVTVEQLMASAAARDNLVLERYLSQEIGMPTLKDIVHELAKPGRDPRTSFVPFRFAAGIHRLQDLQAGMVLPAIITNVTRFGAFADIGVHQDGLIHVSQLADRFVKDPAEVVRVRQQVEVRVLEVDCDRKRISLSMKTQD</sequence>
<dbReference type="InterPro" id="IPR006641">
    <property type="entry name" value="YqgF/RNaseH-like_dom"/>
</dbReference>
<reference evidence="2 3" key="1">
    <citation type="submission" date="2020-08" db="EMBL/GenBank/DDBJ databases">
        <title>Genomic Encyclopedia of Type Strains, Phase IV (KMG-IV): sequencing the most valuable type-strain genomes for metagenomic binning, comparative biology and taxonomic classification.</title>
        <authorList>
            <person name="Goeker M."/>
        </authorList>
    </citation>
    <scope>NUCLEOTIDE SEQUENCE [LARGE SCALE GENOMIC DNA]</scope>
    <source>
        <strain evidence="2 3">DSM 28570</strain>
    </source>
</reference>
<dbReference type="InterPro" id="IPR044146">
    <property type="entry name" value="S1_Tex"/>
</dbReference>
<dbReference type="Proteomes" id="UP000539642">
    <property type="component" value="Unassembled WGS sequence"/>
</dbReference>
<dbReference type="Gene3D" id="1.10.150.310">
    <property type="entry name" value="Tex RuvX-like domain-like"/>
    <property type="match status" value="1"/>
</dbReference>
<dbReference type="InterPro" id="IPR023323">
    <property type="entry name" value="Tex-like_dom_sf"/>
</dbReference>
<dbReference type="GO" id="GO:0006139">
    <property type="term" value="P:nucleobase-containing compound metabolic process"/>
    <property type="evidence" value="ECO:0007669"/>
    <property type="project" value="InterPro"/>
</dbReference>
<dbReference type="InterPro" id="IPR050437">
    <property type="entry name" value="Ribos_protein_bS1-like"/>
</dbReference>
<dbReference type="Pfam" id="PF09371">
    <property type="entry name" value="Tex_N"/>
    <property type="match status" value="1"/>
</dbReference>
<dbReference type="InterPro" id="IPR041692">
    <property type="entry name" value="HHH_9"/>
</dbReference>
<dbReference type="Gene3D" id="1.10.3500.10">
    <property type="entry name" value="Tex N-terminal region-like"/>
    <property type="match status" value="1"/>
</dbReference>
<dbReference type="PANTHER" id="PTHR10724">
    <property type="entry name" value="30S RIBOSOMAL PROTEIN S1"/>
    <property type="match status" value="1"/>
</dbReference>
<dbReference type="FunFam" id="1.10.150.310:FF:000002">
    <property type="entry name" value="Putative transcription modulator/accessory protein"/>
    <property type="match status" value="1"/>
</dbReference>
<dbReference type="Gene3D" id="2.40.50.140">
    <property type="entry name" value="Nucleic acid-binding proteins"/>
    <property type="match status" value="1"/>
</dbReference>
<dbReference type="EMBL" id="JACHEO010000020">
    <property type="protein sequence ID" value="MBB5349151.1"/>
    <property type="molecule type" value="Genomic_DNA"/>
</dbReference>
<name>A0A840V844_9BACT</name>
<dbReference type="SMART" id="SM00316">
    <property type="entry name" value="S1"/>
    <property type="match status" value="1"/>
</dbReference>